<evidence type="ECO:0000256" key="1">
    <source>
        <dbReference type="SAM" id="SignalP"/>
    </source>
</evidence>
<dbReference type="Proteomes" id="UP000249720">
    <property type="component" value="Unassembled WGS sequence"/>
</dbReference>
<keyword evidence="1" id="KW-0732">Signal</keyword>
<accession>A0A2W7RQ28</accession>
<organism evidence="3 4">
    <name type="scientific">Hydrotalea sandarakina</name>
    <dbReference type="NCBI Taxonomy" id="1004304"/>
    <lineage>
        <taxon>Bacteria</taxon>
        <taxon>Pseudomonadati</taxon>
        <taxon>Bacteroidota</taxon>
        <taxon>Chitinophagia</taxon>
        <taxon>Chitinophagales</taxon>
        <taxon>Chitinophagaceae</taxon>
        <taxon>Hydrotalea</taxon>
    </lineage>
</organism>
<dbReference type="InterPro" id="IPR001466">
    <property type="entry name" value="Beta-lactam-related"/>
</dbReference>
<feature type="signal peptide" evidence="1">
    <location>
        <begin position="1"/>
        <end position="24"/>
    </location>
</feature>
<evidence type="ECO:0000259" key="2">
    <source>
        <dbReference type="Pfam" id="PF00144"/>
    </source>
</evidence>
<protein>
    <submittedName>
        <fullName evidence="3">CubicO group peptidase (Beta-lactamase class C family)</fullName>
    </submittedName>
</protein>
<feature type="chain" id="PRO_5015839946" evidence="1">
    <location>
        <begin position="25"/>
        <end position="427"/>
    </location>
</feature>
<dbReference type="OrthoDB" id="1522765at2"/>
<gene>
    <name evidence="3" type="ORF">LX80_01618</name>
</gene>
<dbReference type="Pfam" id="PF00144">
    <property type="entry name" value="Beta-lactamase"/>
    <property type="match status" value="1"/>
</dbReference>
<name>A0A2W7RQ28_9BACT</name>
<dbReference type="AlphaFoldDB" id="A0A2W7RQ28"/>
<reference evidence="3 4" key="1">
    <citation type="submission" date="2018-06" db="EMBL/GenBank/DDBJ databases">
        <title>Genomic Encyclopedia of Archaeal and Bacterial Type Strains, Phase II (KMG-II): from individual species to whole genera.</title>
        <authorList>
            <person name="Goeker M."/>
        </authorList>
    </citation>
    <scope>NUCLEOTIDE SEQUENCE [LARGE SCALE GENOMIC DNA]</scope>
    <source>
        <strain evidence="3 4">DSM 23241</strain>
    </source>
</reference>
<dbReference type="InterPro" id="IPR012338">
    <property type="entry name" value="Beta-lactam/transpept-like"/>
</dbReference>
<dbReference type="EMBL" id="QKZV01000004">
    <property type="protein sequence ID" value="PZX62923.1"/>
    <property type="molecule type" value="Genomic_DNA"/>
</dbReference>
<comment type="caution">
    <text evidence="3">The sequence shown here is derived from an EMBL/GenBank/DDBJ whole genome shotgun (WGS) entry which is preliminary data.</text>
</comment>
<dbReference type="SUPFAM" id="SSF56601">
    <property type="entry name" value="beta-lactamase/transpeptidase-like"/>
    <property type="match status" value="1"/>
</dbReference>
<sequence>MKQLQTLIKYAFVFLLVLPFSLFAQTIQTSGKNASVNEERMAKIDGLVQQYIQQHWLNGAVTLVVKDNQVVQYKAYGYANEATKQLMQRTDLFRIASQTKAITAVAIMQLYEAGKLLLDEPVSDFIPAYKSMTVLKSFNEKDTTYTTEPAKRPITIRDLLTHTSGLDYPGIGSASMKAIYAKAGIVPGFGLAKQGETLLSAMNALAKLPLAHQPGERWTYGLNYDLLGCLVEVISGESLSTYFQKHIFEPIGMQHTFFNVPANEANHLVVAYTEDSLHHIIPWEKTMMGVDPNYPLEKKTYFSGGADLTSTAMDYAAFLQMLLNGGTYNGHTLLSPRSVEMMISNQLNFKFNGENDFGLGFEIVSEKGAAHGPRNKGSFAWGGFWGTTYWADPKAHLVGIIFTQQTPNSHGDIAQKIQDMMYAALKN</sequence>
<evidence type="ECO:0000313" key="3">
    <source>
        <dbReference type="EMBL" id="PZX62923.1"/>
    </source>
</evidence>
<dbReference type="Gene3D" id="3.40.710.10">
    <property type="entry name" value="DD-peptidase/beta-lactamase superfamily"/>
    <property type="match status" value="1"/>
</dbReference>
<dbReference type="PANTHER" id="PTHR43283:SF3">
    <property type="entry name" value="BETA-LACTAMASE FAMILY PROTEIN (AFU_ORTHOLOGUE AFUA_5G07500)"/>
    <property type="match status" value="1"/>
</dbReference>
<dbReference type="PANTHER" id="PTHR43283">
    <property type="entry name" value="BETA-LACTAMASE-RELATED"/>
    <property type="match status" value="1"/>
</dbReference>
<dbReference type="InterPro" id="IPR050789">
    <property type="entry name" value="Diverse_Enzym_Activities"/>
</dbReference>
<evidence type="ECO:0000313" key="4">
    <source>
        <dbReference type="Proteomes" id="UP000249720"/>
    </source>
</evidence>
<proteinExistence type="predicted"/>
<feature type="domain" description="Beta-lactamase-related" evidence="2">
    <location>
        <begin position="45"/>
        <end position="410"/>
    </location>
</feature>
<dbReference type="RefSeq" id="WP_111295056.1">
    <property type="nucleotide sequence ID" value="NZ_QKZV01000004.1"/>
</dbReference>
<keyword evidence="4" id="KW-1185">Reference proteome</keyword>